<dbReference type="SUPFAM" id="SSF55729">
    <property type="entry name" value="Acyl-CoA N-acyltransferases (Nat)"/>
    <property type="match status" value="1"/>
</dbReference>
<proteinExistence type="predicted"/>
<accession>A0A8S5MQN5</accession>
<evidence type="ECO:0000313" key="1">
    <source>
        <dbReference type="EMBL" id="DAD84399.1"/>
    </source>
</evidence>
<dbReference type="EMBL" id="BK014959">
    <property type="protein sequence ID" value="DAD84399.1"/>
    <property type="molecule type" value="Genomic_DNA"/>
</dbReference>
<protein>
    <submittedName>
        <fullName evidence="1">Aminoglycoside-(3)-N-acetyltransferase</fullName>
    </submittedName>
</protein>
<dbReference type="InterPro" id="IPR016181">
    <property type="entry name" value="Acyl_CoA_acyltransferase"/>
</dbReference>
<organism evidence="1">
    <name type="scientific">Podoviridae sp. ctUS21</name>
    <dbReference type="NCBI Taxonomy" id="2826557"/>
    <lineage>
        <taxon>Viruses</taxon>
        <taxon>Duplodnaviria</taxon>
        <taxon>Heunggongvirae</taxon>
        <taxon>Uroviricota</taxon>
        <taxon>Caudoviricetes</taxon>
    </lineage>
</organism>
<sequence length="147" mass="16936">MKIQTVKFPATPEETLEQVIKMRPFIDKSFAEMDGSDSTSLPNEMLVMMWHSASLDFVELLNDEGERVGLAMNQLLFHEGKGERMVKLMTAYIDPEYRGKGEFKRMVDYMKVIYRARNFAYIDVVVLTGKPFTLAGEEVAKIIRMEL</sequence>
<reference evidence="1" key="1">
    <citation type="journal article" date="2021" name="Proc. Natl. Acad. Sci. U.S.A.">
        <title>A Catalog of Tens of Thousands of Viruses from Human Metagenomes Reveals Hidden Associations with Chronic Diseases.</title>
        <authorList>
            <person name="Tisza M.J."/>
            <person name="Buck C.B."/>
        </authorList>
    </citation>
    <scope>NUCLEOTIDE SEQUENCE</scope>
    <source>
        <strain evidence="1">CtUS21</strain>
    </source>
</reference>
<dbReference type="CDD" id="cd04301">
    <property type="entry name" value="NAT_SF"/>
    <property type="match status" value="1"/>
</dbReference>
<name>A0A8S5MQN5_9CAUD</name>
<dbReference type="Gene3D" id="3.40.630.30">
    <property type="match status" value="1"/>
</dbReference>